<dbReference type="PANTHER" id="PTHR48475:SF2">
    <property type="entry name" value="RIBONUCLEASE H"/>
    <property type="match status" value="1"/>
</dbReference>
<dbReference type="InterPro" id="IPR043502">
    <property type="entry name" value="DNA/RNA_pol_sf"/>
</dbReference>
<proteinExistence type="predicted"/>
<name>A0A1S3XM10_TOBAC</name>
<protein>
    <recommendedName>
        <fullName evidence="2">Integrase catalytic domain-containing protein</fullName>
    </recommendedName>
</protein>
<dbReference type="GO" id="GO:0015074">
    <property type="term" value="P:DNA integration"/>
    <property type="evidence" value="ECO:0007669"/>
    <property type="project" value="InterPro"/>
</dbReference>
<dbReference type="Pfam" id="PF17921">
    <property type="entry name" value="Integrase_H2C2"/>
    <property type="match status" value="1"/>
</dbReference>
<dbReference type="KEGG" id="nta:107766439"/>
<accession>A0A1S3XM10</accession>
<reference evidence="3" key="1">
    <citation type="submission" date="2025-08" db="UniProtKB">
        <authorList>
            <consortium name="RefSeq"/>
        </authorList>
    </citation>
    <scope>IDENTIFICATION</scope>
</reference>
<evidence type="ECO:0000256" key="1">
    <source>
        <dbReference type="SAM" id="MobiDB-lite"/>
    </source>
</evidence>
<dbReference type="InterPro" id="IPR043128">
    <property type="entry name" value="Rev_trsase/Diguanyl_cyclase"/>
</dbReference>
<dbReference type="InterPro" id="IPR041588">
    <property type="entry name" value="Integrase_H2C2"/>
</dbReference>
<feature type="region of interest" description="Disordered" evidence="1">
    <location>
        <begin position="1"/>
        <end position="53"/>
    </location>
</feature>
<dbReference type="InterPro" id="IPR036397">
    <property type="entry name" value="RNaseH_sf"/>
</dbReference>
<dbReference type="GO" id="GO:0003676">
    <property type="term" value="F:nucleic acid binding"/>
    <property type="evidence" value="ECO:0007669"/>
    <property type="project" value="InterPro"/>
</dbReference>
<dbReference type="AlphaFoldDB" id="A0A1S3XM10"/>
<dbReference type="Pfam" id="PF00665">
    <property type="entry name" value="rve"/>
    <property type="match status" value="1"/>
</dbReference>
<dbReference type="SUPFAM" id="SSF56672">
    <property type="entry name" value="DNA/RNA polymerases"/>
    <property type="match status" value="1"/>
</dbReference>
<dbReference type="RefSeq" id="XP_016440707.1">
    <property type="nucleotide sequence ID" value="XM_016585221.1"/>
</dbReference>
<dbReference type="PROSITE" id="PS50994">
    <property type="entry name" value="INTEGRASE"/>
    <property type="match status" value="1"/>
</dbReference>
<dbReference type="InterPro" id="IPR012337">
    <property type="entry name" value="RNaseH-like_sf"/>
</dbReference>
<dbReference type="PANTHER" id="PTHR48475">
    <property type="entry name" value="RIBONUCLEASE H"/>
    <property type="match status" value="1"/>
</dbReference>
<dbReference type="Gene3D" id="3.30.70.270">
    <property type="match status" value="1"/>
</dbReference>
<dbReference type="OrthoDB" id="101614at2759"/>
<sequence>MGPAGRDSHSKQDNSKYDHRSRDRESSSSSRFGKERNTRETRDGDKGSKAKFGDYNFNVSTSELVAVLRSMGDKVRWPKEMRSNPNRRNPDFWCEFHNDHGHRMADCRLLQGEVDYLLKQGYLTELFSEKGKQAYMKNKQEPPKPPSLKRTVNVISGGEEINGVTYTTAEKVSKVRVTHGKRVRHVLEEESIIFNDADADGILTPHKDALIKAIEEIPDILTSKKEVQRLTGRIAALGRFIFKSLEKCFRSFSALKKQDQFKWSEECQQTLKNLKVYLSNPLLLAKSKDGEKLLIYLVVSELAVSVVLVREDQACLVKPPGPAVVVAVIPLPSPHAQRRLSNAIPGVSQQLHHVQTNPMATARPVEQHLLPLLRAPAMSEQASTTQAQAQSVKLRLSDATTVRPVDVFRRRVILPRDATRSRKELQVFNGSNPGTWILVTDGSSKVNGVGLGIVLVPPTDETIRQAIKCHPITNNEAEYETLIAAREARMQQYLKKAHDLVRQFQTWKVVQIPREENVEADALANLASAAEVTNDENDSLIHLFHSVLDQDKNEYGIVLEDKKQAQALRKKVARYCLNQGNLYRKIFGGSLARCLEPSQTEYVMIEIHEGHCGNHEGGISLVKTMIRAGYYWPKMEQDAEKFVAKCDKCQYGNNMHRPTKLLHLVIAPWPFMKWGMDIVGPLPQAKGKVGFLLVLTDYFTKWVETDTFKLVREKEVRDFIWGNIICQFGVPKEIICDNGPQFIGAEITNFFQIWQIKRITSTPYYPVGNGQAESTNKVIINNLKKRLEESKGNWPEVVHGVLWAYRTTTKTSTRETPFSLVYGAEALILVEIGDPRTRYTQAIEESNEEEMRINLDLLEERREAALIRMAAQK</sequence>
<gene>
    <name evidence="3" type="primary">LOC107766439</name>
</gene>
<organism evidence="3">
    <name type="scientific">Nicotiana tabacum</name>
    <name type="common">Common tobacco</name>
    <dbReference type="NCBI Taxonomy" id="4097"/>
    <lineage>
        <taxon>Eukaryota</taxon>
        <taxon>Viridiplantae</taxon>
        <taxon>Streptophyta</taxon>
        <taxon>Embryophyta</taxon>
        <taxon>Tracheophyta</taxon>
        <taxon>Spermatophyta</taxon>
        <taxon>Magnoliopsida</taxon>
        <taxon>eudicotyledons</taxon>
        <taxon>Gunneridae</taxon>
        <taxon>Pentapetalae</taxon>
        <taxon>asterids</taxon>
        <taxon>lamiids</taxon>
        <taxon>Solanales</taxon>
        <taxon>Solanaceae</taxon>
        <taxon>Nicotianoideae</taxon>
        <taxon>Nicotianeae</taxon>
        <taxon>Nicotiana</taxon>
    </lineage>
</organism>
<feature type="domain" description="Integrase catalytic" evidence="2">
    <location>
        <begin position="666"/>
        <end position="825"/>
    </location>
</feature>
<dbReference type="PaxDb" id="4097-A0A1S3XM10"/>
<feature type="compositionally biased region" description="Basic and acidic residues" evidence="1">
    <location>
        <begin position="1"/>
        <end position="52"/>
    </location>
</feature>
<evidence type="ECO:0000313" key="3">
    <source>
        <dbReference type="RefSeq" id="XP_016440707.1"/>
    </source>
</evidence>
<dbReference type="Gene3D" id="3.30.420.10">
    <property type="entry name" value="Ribonuclease H-like superfamily/Ribonuclease H"/>
    <property type="match status" value="3"/>
</dbReference>
<dbReference type="Gene3D" id="1.10.340.70">
    <property type="match status" value="1"/>
</dbReference>
<evidence type="ECO:0000259" key="2">
    <source>
        <dbReference type="PROSITE" id="PS50994"/>
    </source>
</evidence>
<dbReference type="InterPro" id="IPR001584">
    <property type="entry name" value="Integrase_cat-core"/>
</dbReference>
<dbReference type="SUPFAM" id="SSF53098">
    <property type="entry name" value="Ribonuclease H-like"/>
    <property type="match status" value="2"/>
</dbReference>